<name>A0ABU0APS9_9BACI</name>
<keyword evidence="6" id="KW-1185">Reference proteome</keyword>
<protein>
    <submittedName>
        <fullName evidence="5">GntR family transcriptional regulator</fullName>
    </submittedName>
</protein>
<dbReference type="CDD" id="cd07377">
    <property type="entry name" value="WHTH_GntR"/>
    <property type="match status" value="1"/>
</dbReference>
<gene>
    <name evidence="5" type="ORF">J2S17_005141</name>
</gene>
<keyword evidence="2" id="KW-0238">DNA-binding</keyword>
<evidence type="ECO:0000313" key="6">
    <source>
        <dbReference type="Proteomes" id="UP001238088"/>
    </source>
</evidence>
<dbReference type="EMBL" id="JAUSUB010000035">
    <property type="protein sequence ID" value="MDQ0273220.1"/>
    <property type="molecule type" value="Genomic_DNA"/>
</dbReference>
<accession>A0ABU0APS9</accession>
<keyword evidence="3" id="KW-0804">Transcription</keyword>
<dbReference type="Pfam" id="PF00392">
    <property type="entry name" value="GntR"/>
    <property type="match status" value="1"/>
</dbReference>
<sequence length="141" mass="15857">MELPIRMDKDSKTPIYHQIEEQVKALIAGGHLAAGSTLPSIRSLSKELEISVITTRRAYLNLEQQGFIKTTQGKGTFVAEVEADKKKEVTVAAIYQALERGIETGLRHDYTIEQIEEAFQEIITSFKAKEKEEVKKHGNLD</sequence>
<evidence type="ECO:0000256" key="2">
    <source>
        <dbReference type="ARBA" id="ARBA00023125"/>
    </source>
</evidence>
<feature type="domain" description="HTH gntR-type" evidence="4">
    <location>
        <begin position="13"/>
        <end position="81"/>
    </location>
</feature>
<evidence type="ECO:0000256" key="3">
    <source>
        <dbReference type="ARBA" id="ARBA00023163"/>
    </source>
</evidence>
<dbReference type="SUPFAM" id="SSF46785">
    <property type="entry name" value="Winged helix' DNA-binding domain"/>
    <property type="match status" value="1"/>
</dbReference>
<dbReference type="PANTHER" id="PTHR38445:SF7">
    <property type="entry name" value="GNTR-FAMILY TRANSCRIPTIONAL REGULATOR"/>
    <property type="match status" value="1"/>
</dbReference>
<dbReference type="Proteomes" id="UP001238088">
    <property type="component" value="Unassembled WGS sequence"/>
</dbReference>
<proteinExistence type="predicted"/>
<dbReference type="InterPro" id="IPR000524">
    <property type="entry name" value="Tscrpt_reg_HTH_GntR"/>
</dbReference>
<dbReference type="SMART" id="SM00345">
    <property type="entry name" value="HTH_GNTR"/>
    <property type="match status" value="1"/>
</dbReference>
<dbReference type="InterPro" id="IPR036390">
    <property type="entry name" value="WH_DNA-bd_sf"/>
</dbReference>
<organism evidence="5 6">
    <name type="scientific">Cytobacillus purgationiresistens</name>
    <dbReference type="NCBI Taxonomy" id="863449"/>
    <lineage>
        <taxon>Bacteria</taxon>
        <taxon>Bacillati</taxon>
        <taxon>Bacillota</taxon>
        <taxon>Bacilli</taxon>
        <taxon>Bacillales</taxon>
        <taxon>Bacillaceae</taxon>
        <taxon>Cytobacillus</taxon>
    </lineage>
</organism>
<keyword evidence="1" id="KW-0805">Transcription regulation</keyword>
<evidence type="ECO:0000313" key="5">
    <source>
        <dbReference type="EMBL" id="MDQ0273220.1"/>
    </source>
</evidence>
<comment type="caution">
    <text evidence="5">The sequence shown here is derived from an EMBL/GenBank/DDBJ whole genome shotgun (WGS) entry which is preliminary data.</text>
</comment>
<dbReference type="InterPro" id="IPR036388">
    <property type="entry name" value="WH-like_DNA-bd_sf"/>
</dbReference>
<evidence type="ECO:0000259" key="4">
    <source>
        <dbReference type="PROSITE" id="PS50949"/>
    </source>
</evidence>
<dbReference type="Gene3D" id="1.10.10.10">
    <property type="entry name" value="Winged helix-like DNA-binding domain superfamily/Winged helix DNA-binding domain"/>
    <property type="match status" value="1"/>
</dbReference>
<dbReference type="RefSeq" id="WP_307479045.1">
    <property type="nucleotide sequence ID" value="NZ_JAUSUB010000035.1"/>
</dbReference>
<evidence type="ECO:0000256" key="1">
    <source>
        <dbReference type="ARBA" id="ARBA00023015"/>
    </source>
</evidence>
<reference evidence="5 6" key="1">
    <citation type="submission" date="2023-07" db="EMBL/GenBank/DDBJ databases">
        <title>Genomic Encyclopedia of Type Strains, Phase IV (KMG-IV): sequencing the most valuable type-strain genomes for metagenomic binning, comparative biology and taxonomic classification.</title>
        <authorList>
            <person name="Goeker M."/>
        </authorList>
    </citation>
    <scope>NUCLEOTIDE SEQUENCE [LARGE SCALE GENOMIC DNA]</scope>
    <source>
        <strain evidence="5 6">DSM 23494</strain>
    </source>
</reference>
<dbReference type="PANTHER" id="PTHR38445">
    <property type="entry name" value="HTH-TYPE TRANSCRIPTIONAL REPRESSOR YTRA"/>
    <property type="match status" value="1"/>
</dbReference>
<dbReference type="PROSITE" id="PS50949">
    <property type="entry name" value="HTH_GNTR"/>
    <property type="match status" value="1"/>
</dbReference>